<evidence type="ECO:0000256" key="3">
    <source>
        <dbReference type="ARBA" id="ARBA00022989"/>
    </source>
</evidence>
<reference evidence="6" key="1">
    <citation type="submission" date="2023-06" db="EMBL/GenBank/DDBJ databases">
        <title>Conoideocrella luteorostrata (Hypocreales: Clavicipitaceae), a potential biocontrol fungus for elongate hemlock scale in United States Christmas tree production areas.</title>
        <authorList>
            <person name="Barrett H."/>
            <person name="Lovett B."/>
            <person name="Macias A.M."/>
            <person name="Stajich J.E."/>
            <person name="Kasson M.T."/>
        </authorList>
    </citation>
    <scope>NUCLEOTIDE SEQUENCE</scope>
    <source>
        <strain evidence="6">ARSEF 14590</strain>
    </source>
</reference>
<feature type="transmembrane region" description="Helical" evidence="5">
    <location>
        <begin position="53"/>
        <end position="73"/>
    </location>
</feature>
<dbReference type="AlphaFoldDB" id="A0AAJ0FPZ2"/>
<feature type="transmembrane region" description="Helical" evidence="5">
    <location>
        <begin position="258"/>
        <end position="281"/>
    </location>
</feature>
<dbReference type="GO" id="GO:0005886">
    <property type="term" value="C:plasma membrane"/>
    <property type="evidence" value="ECO:0007669"/>
    <property type="project" value="TreeGrafter"/>
</dbReference>
<evidence type="ECO:0000313" key="7">
    <source>
        <dbReference type="Proteomes" id="UP001251528"/>
    </source>
</evidence>
<evidence type="ECO:0000256" key="2">
    <source>
        <dbReference type="ARBA" id="ARBA00022692"/>
    </source>
</evidence>
<accession>A0AAJ0FPZ2</accession>
<keyword evidence="4 5" id="KW-0472">Membrane</keyword>
<gene>
    <name evidence="6" type="ORF">QQS21_009853</name>
</gene>
<dbReference type="EMBL" id="JASWJB010000266">
    <property type="protein sequence ID" value="KAK2592437.1"/>
    <property type="molecule type" value="Genomic_DNA"/>
</dbReference>
<keyword evidence="2 5" id="KW-0812">Transmembrane</keyword>
<dbReference type="PANTHER" id="PTHR31465">
    <property type="entry name" value="PROTEIN RTA1-RELATED"/>
    <property type="match status" value="1"/>
</dbReference>
<feature type="transmembrane region" description="Helical" evidence="5">
    <location>
        <begin position="27"/>
        <end position="47"/>
    </location>
</feature>
<organism evidence="6 7">
    <name type="scientific">Conoideocrella luteorostrata</name>
    <dbReference type="NCBI Taxonomy" id="1105319"/>
    <lineage>
        <taxon>Eukaryota</taxon>
        <taxon>Fungi</taxon>
        <taxon>Dikarya</taxon>
        <taxon>Ascomycota</taxon>
        <taxon>Pezizomycotina</taxon>
        <taxon>Sordariomycetes</taxon>
        <taxon>Hypocreomycetidae</taxon>
        <taxon>Hypocreales</taxon>
        <taxon>Clavicipitaceae</taxon>
        <taxon>Conoideocrella</taxon>
    </lineage>
</organism>
<dbReference type="PANTHER" id="PTHR31465:SF8">
    <property type="entry name" value="DOMAIN PROTEIN, PUTATIVE (AFU_ORTHOLOGUE AFUA_6G14140)-RELATED"/>
    <property type="match status" value="1"/>
</dbReference>
<name>A0AAJ0FPZ2_9HYPO</name>
<feature type="transmembrane region" description="Helical" evidence="5">
    <location>
        <begin position="127"/>
        <end position="146"/>
    </location>
</feature>
<proteinExistence type="predicted"/>
<evidence type="ECO:0000256" key="4">
    <source>
        <dbReference type="ARBA" id="ARBA00023136"/>
    </source>
</evidence>
<evidence type="ECO:0008006" key="8">
    <source>
        <dbReference type="Google" id="ProtNLM"/>
    </source>
</evidence>
<feature type="transmembrane region" description="Helical" evidence="5">
    <location>
        <begin position="85"/>
        <end position="107"/>
    </location>
</feature>
<evidence type="ECO:0000313" key="6">
    <source>
        <dbReference type="EMBL" id="KAK2592437.1"/>
    </source>
</evidence>
<sequence length="298" mass="32882">MSKLAHCTRVTPDCPIQATTYGYYPSFAPNTLLLCLFAICAVGQIVLCILTRVYAYSIAIGIGATMEAVGYAGRLMMHDNPYSGAGFKANVICLLIAPSFIAGGIYLTMKHYILSHAPEFSLLKPALYTWIFIGCDILSILLQAIGGGFASGADPEDRKRRDLGNNIMVGGIVFQVVTMVFCGALVVAYMYRKWRHERHGSAVEKIPDVAAGAPWKIRAFRYMVVLAYLTVLVRCIYRIPEMVGGWGNELMRKETDFLVLDGMMVVIATVGLTVTHPGYFFPAMRTNSKNPILELSRR</sequence>
<dbReference type="Proteomes" id="UP001251528">
    <property type="component" value="Unassembled WGS sequence"/>
</dbReference>
<evidence type="ECO:0000256" key="5">
    <source>
        <dbReference type="SAM" id="Phobius"/>
    </source>
</evidence>
<dbReference type="GO" id="GO:0000324">
    <property type="term" value="C:fungal-type vacuole"/>
    <property type="evidence" value="ECO:0007669"/>
    <property type="project" value="TreeGrafter"/>
</dbReference>
<comment type="subcellular location">
    <subcellularLocation>
        <location evidence="1">Membrane</location>
        <topology evidence="1">Multi-pass membrane protein</topology>
    </subcellularLocation>
</comment>
<protein>
    <recommendedName>
        <fullName evidence="8">RTA1 domain protein</fullName>
    </recommendedName>
</protein>
<feature type="transmembrane region" description="Helical" evidence="5">
    <location>
        <begin position="167"/>
        <end position="191"/>
    </location>
</feature>
<feature type="transmembrane region" description="Helical" evidence="5">
    <location>
        <begin position="219"/>
        <end position="237"/>
    </location>
</feature>
<keyword evidence="3 5" id="KW-1133">Transmembrane helix</keyword>
<dbReference type="Pfam" id="PF04479">
    <property type="entry name" value="RTA1"/>
    <property type="match status" value="1"/>
</dbReference>
<evidence type="ECO:0000256" key="1">
    <source>
        <dbReference type="ARBA" id="ARBA00004141"/>
    </source>
</evidence>
<comment type="caution">
    <text evidence="6">The sequence shown here is derived from an EMBL/GenBank/DDBJ whole genome shotgun (WGS) entry which is preliminary data.</text>
</comment>
<keyword evidence="7" id="KW-1185">Reference proteome</keyword>
<dbReference type="InterPro" id="IPR007568">
    <property type="entry name" value="RTA1"/>
</dbReference>